<feature type="compositionally biased region" description="Polar residues" evidence="1">
    <location>
        <begin position="1"/>
        <end position="15"/>
    </location>
</feature>
<protein>
    <submittedName>
        <fullName evidence="2">Uncharacterized protein</fullName>
    </submittedName>
</protein>
<evidence type="ECO:0000256" key="1">
    <source>
        <dbReference type="SAM" id="MobiDB-lite"/>
    </source>
</evidence>
<proteinExistence type="predicted"/>
<reference evidence="2 3" key="1">
    <citation type="submission" date="2018-08" db="EMBL/GenBank/DDBJ databases">
        <title>Draft genome sequence of the cyanotroph, Pseudomonas monteilii BCN3.</title>
        <authorList>
            <person name="Jones L.B."/>
            <person name="Kunz D.A."/>
        </authorList>
    </citation>
    <scope>NUCLEOTIDE SEQUENCE [LARGE SCALE GENOMIC DNA]</scope>
    <source>
        <strain evidence="2 3">BCN3</strain>
    </source>
</reference>
<evidence type="ECO:0000313" key="2">
    <source>
        <dbReference type="EMBL" id="RII77658.1"/>
    </source>
</evidence>
<dbReference type="EMBL" id="QWLL01000028">
    <property type="protein sequence ID" value="RII77658.1"/>
    <property type="molecule type" value="Genomic_DNA"/>
</dbReference>
<name>A0A399M7C0_9PSED</name>
<dbReference type="Proteomes" id="UP000265875">
    <property type="component" value="Unassembled WGS sequence"/>
</dbReference>
<accession>A0A399M7C0</accession>
<comment type="caution">
    <text evidence="2">The sequence shown here is derived from an EMBL/GenBank/DDBJ whole genome shotgun (WGS) entry which is preliminary data.</text>
</comment>
<feature type="region of interest" description="Disordered" evidence="1">
    <location>
        <begin position="1"/>
        <end position="31"/>
    </location>
</feature>
<dbReference type="AlphaFoldDB" id="A0A399M7C0"/>
<sequence length="72" mass="7230">MLDSSRASPLPQVQHNPEDHGNPVGAGLPAKGPVQAVALPGLYRMLLAWPATPLRGASQAGSARGAGAAIPL</sequence>
<evidence type="ECO:0000313" key="3">
    <source>
        <dbReference type="Proteomes" id="UP000265875"/>
    </source>
</evidence>
<gene>
    <name evidence="2" type="ORF">D0894_11270</name>
</gene>
<organism evidence="2 3">
    <name type="scientific">Pseudomonas monteilii</name>
    <dbReference type="NCBI Taxonomy" id="76759"/>
    <lineage>
        <taxon>Bacteria</taxon>
        <taxon>Pseudomonadati</taxon>
        <taxon>Pseudomonadota</taxon>
        <taxon>Gammaproteobacteria</taxon>
        <taxon>Pseudomonadales</taxon>
        <taxon>Pseudomonadaceae</taxon>
        <taxon>Pseudomonas</taxon>
    </lineage>
</organism>